<evidence type="ECO:0000313" key="3">
    <source>
        <dbReference type="EMBL" id="KAF1921649.1"/>
    </source>
</evidence>
<dbReference type="SUPFAM" id="SSF51182">
    <property type="entry name" value="RmlC-like cupins"/>
    <property type="match status" value="1"/>
</dbReference>
<protein>
    <recommendedName>
        <fullName evidence="2">Cupin type-2 domain-containing protein</fullName>
    </recommendedName>
</protein>
<dbReference type="InterPro" id="IPR014710">
    <property type="entry name" value="RmlC-like_jellyroll"/>
</dbReference>
<dbReference type="CDD" id="cd02219">
    <property type="entry name" value="cupin_YjlB-like"/>
    <property type="match status" value="1"/>
</dbReference>
<dbReference type="EMBL" id="ML979132">
    <property type="protein sequence ID" value="KAF1921649.1"/>
    <property type="molecule type" value="Genomic_DNA"/>
</dbReference>
<gene>
    <name evidence="3" type="ORF">BDU57DRAFT_437720</name>
</gene>
<dbReference type="InterPro" id="IPR013096">
    <property type="entry name" value="Cupin_2"/>
</dbReference>
<feature type="region of interest" description="Disordered" evidence="1">
    <location>
        <begin position="1"/>
        <end position="21"/>
    </location>
</feature>
<keyword evidence="4" id="KW-1185">Reference proteome</keyword>
<dbReference type="OrthoDB" id="2446447at2759"/>
<evidence type="ECO:0000259" key="2">
    <source>
        <dbReference type="Pfam" id="PF07883"/>
    </source>
</evidence>
<reference evidence="3" key="1">
    <citation type="journal article" date="2020" name="Stud. Mycol.">
        <title>101 Dothideomycetes genomes: a test case for predicting lifestyles and emergence of pathogens.</title>
        <authorList>
            <person name="Haridas S."/>
            <person name="Albert R."/>
            <person name="Binder M."/>
            <person name="Bloem J."/>
            <person name="Labutti K."/>
            <person name="Salamov A."/>
            <person name="Andreopoulos B."/>
            <person name="Baker S."/>
            <person name="Barry K."/>
            <person name="Bills G."/>
            <person name="Bluhm B."/>
            <person name="Cannon C."/>
            <person name="Castanera R."/>
            <person name="Culley D."/>
            <person name="Daum C."/>
            <person name="Ezra D."/>
            <person name="Gonzalez J."/>
            <person name="Henrissat B."/>
            <person name="Kuo A."/>
            <person name="Liang C."/>
            <person name="Lipzen A."/>
            <person name="Lutzoni F."/>
            <person name="Magnuson J."/>
            <person name="Mondo S."/>
            <person name="Nolan M."/>
            <person name="Ohm R."/>
            <person name="Pangilinan J."/>
            <person name="Park H.-J."/>
            <person name="Ramirez L."/>
            <person name="Alfaro M."/>
            <person name="Sun H."/>
            <person name="Tritt A."/>
            <person name="Yoshinaga Y."/>
            <person name="Zwiers L.-H."/>
            <person name="Turgeon B."/>
            <person name="Goodwin S."/>
            <person name="Spatafora J."/>
            <person name="Crous P."/>
            <person name="Grigoriev I."/>
        </authorList>
    </citation>
    <scope>NUCLEOTIDE SEQUENCE</scope>
    <source>
        <strain evidence="3">HMLAC05119</strain>
    </source>
</reference>
<dbReference type="Proteomes" id="UP000800096">
    <property type="component" value="Unassembled WGS sequence"/>
</dbReference>
<feature type="compositionally biased region" description="Pro residues" evidence="1">
    <location>
        <begin position="1"/>
        <end position="15"/>
    </location>
</feature>
<dbReference type="PANTHER" id="PTHR36448">
    <property type="entry name" value="BLR7373 PROTEIN"/>
    <property type="match status" value="1"/>
</dbReference>
<dbReference type="Pfam" id="PF07883">
    <property type="entry name" value="Cupin_2"/>
    <property type="match status" value="1"/>
</dbReference>
<proteinExistence type="predicted"/>
<evidence type="ECO:0000256" key="1">
    <source>
        <dbReference type="SAM" id="MobiDB-lite"/>
    </source>
</evidence>
<accession>A0A6A5R2M6</accession>
<dbReference type="InterPro" id="IPR011051">
    <property type="entry name" value="RmlC_Cupin_sf"/>
</dbReference>
<dbReference type="Gene3D" id="2.60.120.10">
    <property type="entry name" value="Jelly Rolls"/>
    <property type="match status" value="1"/>
</dbReference>
<sequence>MPPTDPEQYPLPPTTDVPNNPLPALVYRNVLPTPHHAKSAQELCESHGWEKRGEWGAITVAHFHPNTHECYAIVQGESRLVLGRPTPADGHECEGGVEIEVSTGDVVVVPAGVSHRSLTSSACYRYIGVYPETGPKWRNNYCKGEEPIEDLKNEIAKVGIPEEDPVYGASGPLVRIWKAAGRA</sequence>
<dbReference type="PANTHER" id="PTHR36448:SF2">
    <property type="entry name" value="CUPIN TYPE-1 DOMAIN-CONTAINING PROTEIN"/>
    <property type="match status" value="1"/>
</dbReference>
<organism evidence="3 4">
    <name type="scientific">Ampelomyces quisqualis</name>
    <name type="common">Powdery mildew agent</name>
    <dbReference type="NCBI Taxonomy" id="50730"/>
    <lineage>
        <taxon>Eukaryota</taxon>
        <taxon>Fungi</taxon>
        <taxon>Dikarya</taxon>
        <taxon>Ascomycota</taxon>
        <taxon>Pezizomycotina</taxon>
        <taxon>Dothideomycetes</taxon>
        <taxon>Pleosporomycetidae</taxon>
        <taxon>Pleosporales</taxon>
        <taxon>Pleosporineae</taxon>
        <taxon>Phaeosphaeriaceae</taxon>
        <taxon>Ampelomyces</taxon>
    </lineage>
</organism>
<dbReference type="AlphaFoldDB" id="A0A6A5R2M6"/>
<feature type="domain" description="Cupin type-2" evidence="2">
    <location>
        <begin position="56"/>
        <end position="116"/>
    </location>
</feature>
<dbReference type="InterPro" id="IPR047121">
    <property type="entry name" value="YjiB-like"/>
</dbReference>
<name>A0A6A5R2M6_AMPQU</name>
<evidence type="ECO:0000313" key="4">
    <source>
        <dbReference type="Proteomes" id="UP000800096"/>
    </source>
</evidence>